<evidence type="ECO:0000313" key="12">
    <source>
        <dbReference type="Proteomes" id="UP000605846"/>
    </source>
</evidence>
<feature type="region of interest" description="Disordered" evidence="8">
    <location>
        <begin position="823"/>
        <end position="848"/>
    </location>
</feature>
<comment type="subcellular location">
    <subcellularLocation>
        <location evidence="2">Endosome membrane</location>
        <topology evidence="2">Peripheral membrane protein</topology>
    </subcellularLocation>
    <subcellularLocation>
        <location evidence="1">Golgi apparatus</location>
        <location evidence="1">trans-Golgi network membrane</location>
        <topology evidence="1">Peripheral membrane protein</topology>
    </subcellularLocation>
</comment>
<feature type="domain" description="Vps53 N-terminal" evidence="9">
    <location>
        <begin position="86"/>
        <end position="455"/>
    </location>
</feature>
<dbReference type="AlphaFoldDB" id="A0A8H7BQQ2"/>
<evidence type="ECO:0000256" key="6">
    <source>
        <dbReference type="ARBA" id="ARBA00023136"/>
    </source>
</evidence>
<evidence type="ECO:0000256" key="1">
    <source>
        <dbReference type="ARBA" id="ARBA00004150"/>
    </source>
</evidence>
<dbReference type="InterPro" id="IPR031745">
    <property type="entry name" value="Vps53_C"/>
</dbReference>
<evidence type="ECO:0000256" key="8">
    <source>
        <dbReference type="SAM" id="MobiDB-lite"/>
    </source>
</evidence>
<keyword evidence="7" id="KW-0175">Coiled coil</keyword>
<evidence type="ECO:0000256" key="3">
    <source>
        <dbReference type="ARBA" id="ARBA00008628"/>
    </source>
</evidence>
<evidence type="ECO:0000256" key="2">
    <source>
        <dbReference type="ARBA" id="ARBA00004481"/>
    </source>
</evidence>
<feature type="coiled-coil region" evidence="7">
    <location>
        <begin position="110"/>
        <end position="162"/>
    </location>
</feature>
<feature type="domain" description="Vps53 C-terminal" evidence="10">
    <location>
        <begin position="674"/>
        <end position="758"/>
    </location>
</feature>
<dbReference type="OrthoDB" id="10261632at2759"/>
<evidence type="ECO:0000256" key="5">
    <source>
        <dbReference type="ARBA" id="ARBA00023034"/>
    </source>
</evidence>
<dbReference type="Pfam" id="PF04100">
    <property type="entry name" value="Vps53_N"/>
    <property type="match status" value="1"/>
</dbReference>
<dbReference type="PANTHER" id="PTHR12820:SF0">
    <property type="entry name" value="VACUOLAR PROTEIN SORTING-ASSOCIATED PROTEIN 53 HOMOLOG"/>
    <property type="match status" value="1"/>
</dbReference>
<keyword evidence="12" id="KW-1185">Reference proteome</keyword>
<dbReference type="Gene3D" id="1.10.357.110">
    <property type="entry name" value="Vacuolar protein sorting-associated protein 53, C-terminus"/>
    <property type="match status" value="1"/>
</dbReference>
<name>A0A8H7BQQ2_9FUNG</name>
<reference evidence="11" key="1">
    <citation type="submission" date="2020-01" db="EMBL/GenBank/DDBJ databases">
        <title>Genome Sequencing of Three Apophysomyces-Like Fungal Strains Confirms a Novel Fungal Genus in the Mucoromycota with divergent Burkholderia-like Endosymbiotic Bacteria.</title>
        <authorList>
            <person name="Stajich J.E."/>
            <person name="Macias A.M."/>
            <person name="Carter-House D."/>
            <person name="Lovett B."/>
            <person name="Kasson L.R."/>
            <person name="Berry K."/>
            <person name="Grigoriev I."/>
            <person name="Chang Y."/>
            <person name="Spatafora J."/>
            <person name="Kasson M.T."/>
        </authorList>
    </citation>
    <scope>NUCLEOTIDE SEQUENCE</scope>
    <source>
        <strain evidence="11">NRRL A-21654</strain>
    </source>
</reference>
<evidence type="ECO:0000313" key="11">
    <source>
        <dbReference type="EMBL" id="KAF7725297.1"/>
    </source>
</evidence>
<comment type="similarity">
    <text evidence="3">Belongs to the VPS53 family.</text>
</comment>
<dbReference type="GO" id="GO:0005829">
    <property type="term" value="C:cytosol"/>
    <property type="evidence" value="ECO:0007669"/>
    <property type="project" value="GOC"/>
</dbReference>
<accession>A0A8H7BQQ2</accession>
<evidence type="ECO:0000259" key="10">
    <source>
        <dbReference type="Pfam" id="PF16854"/>
    </source>
</evidence>
<dbReference type="InterPro" id="IPR038260">
    <property type="entry name" value="Vps53_C_sf"/>
</dbReference>
<organism evidence="11 12">
    <name type="scientific">Apophysomyces ossiformis</name>
    <dbReference type="NCBI Taxonomy" id="679940"/>
    <lineage>
        <taxon>Eukaryota</taxon>
        <taxon>Fungi</taxon>
        <taxon>Fungi incertae sedis</taxon>
        <taxon>Mucoromycota</taxon>
        <taxon>Mucoromycotina</taxon>
        <taxon>Mucoromycetes</taxon>
        <taxon>Mucorales</taxon>
        <taxon>Mucorineae</taxon>
        <taxon>Mucoraceae</taxon>
        <taxon>Apophysomyces</taxon>
    </lineage>
</organism>
<evidence type="ECO:0000256" key="4">
    <source>
        <dbReference type="ARBA" id="ARBA00022753"/>
    </source>
</evidence>
<dbReference type="GO" id="GO:0010008">
    <property type="term" value="C:endosome membrane"/>
    <property type="evidence" value="ECO:0007669"/>
    <property type="project" value="UniProtKB-SubCell"/>
</dbReference>
<dbReference type="GO" id="GO:0000938">
    <property type="term" value="C:GARP complex"/>
    <property type="evidence" value="ECO:0007669"/>
    <property type="project" value="InterPro"/>
</dbReference>
<evidence type="ECO:0000259" key="9">
    <source>
        <dbReference type="Pfam" id="PF04100"/>
    </source>
</evidence>
<evidence type="ECO:0000256" key="7">
    <source>
        <dbReference type="SAM" id="Coils"/>
    </source>
</evidence>
<dbReference type="Pfam" id="PF16854">
    <property type="entry name" value="VPS53_C"/>
    <property type="match status" value="1"/>
</dbReference>
<feature type="compositionally biased region" description="Polar residues" evidence="8">
    <location>
        <begin position="823"/>
        <end position="844"/>
    </location>
</feature>
<dbReference type="EMBL" id="JABAYA010000100">
    <property type="protein sequence ID" value="KAF7725297.1"/>
    <property type="molecule type" value="Genomic_DNA"/>
</dbReference>
<comment type="caution">
    <text evidence="11">The sequence shown here is derived from an EMBL/GenBank/DDBJ whole genome shotgun (WGS) entry which is preliminary data.</text>
</comment>
<sequence>MSVVMMLMVDFTCIWRGSDIKHSVLCAVMGVQIGDLPVKQVPLLTVYHPRAMNGKPIATEAAKLSPHLENKALSILDTKNPLDSPEFNVTEYINRLFPNEQSLSSVDSILEKLRRKTDEMGRQAETLTNSQSDLQNNGAEELQKAQIAIKELFQKIQDIKLKASQSEAMVQDITQDIKSLDYAKRHLTHSVTVLKRLQMLVTAVDQLEIMSRNRQYKESAQLLQAVIQLMQHFQSYKSVPQVAGLAERISKLQKQLESSVLREFEQGTDGSMIVQSQLLHDVCLVASVLGDTTKEKILKHYVDIQLANYRQIFRPSEEVHKLVSQLDNIARRYAFLKRLLKTCDEEHSEVFPSGWCSSARICEQFCTYVRSDLDRILSLEQPDVKELLKALQLTIEFEAQLTKRYEKYVKQDGEIQRPRFQFEKAISSCFQPYLWIYVEAEDRTLTNMIDSYVVSDKQAEDDGTMVVLPSSTDLFYFYRETLTQCAKFSTGKAFWDLCQVFAKHLYAYCNKVLLSGLTQNDKKAATVDHFRFASLALNTADYCCMTTSQLEEKLKEKIDQEYAERVDMQNVKDAFISAVSTGIDDIVRSLETSCDVYMQQMIRLQWGTMDTVGDQSDYVSQLQEVIKRYITVVGKTIANKRYFRTFADRFVDTFLTKYLLNIFKCKPISEIGAEQLLLDTHAIKTLLLDIALMGVEGSGGVSTPYINRVNRGISKVETILKTIMTPTDPAEGYIESYLFLIADKHTGNFTRLLDLKGIKKAEQSPLIEIFHRRAMQNNDLKDNSNLLPAEASSQSTASNLPNAITTSLSTIATSASNFNPNTLQQFGRSTLSPTLDSPSGSSRGRLNENFRKLVMTGMAFRKDLQERRENSANS</sequence>
<keyword evidence="4" id="KW-0967">Endosome</keyword>
<dbReference type="Proteomes" id="UP000605846">
    <property type="component" value="Unassembled WGS sequence"/>
</dbReference>
<keyword evidence="6" id="KW-0472">Membrane</keyword>
<proteinExistence type="inferred from homology"/>
<dbReference type="GO" id="GO:0042147">
    <property type="term" value="P:retrograde transport, endosome to Golgi"/>
    <property type="evidence" value="ECO:0007669"/>
    <property type="project" value="InterPro"/>
</dbReference>
<protein>
    <submittedName>
        <fullName evidence="11">Vacuolar protein sorting-associated protein 53</fullName>
    </submittedName>
</protein>
<dbReference type="InterPro" id="IPR039766">
    <property type="entry name" value="Vps53"/>
</dbReference>
<keyword evidence="5" id="KW-0333">Golgi apparatus</keyword>
<gene>
    <name evidence="11" type="primary">VPS53</name>
    <name evidence="11" type="ORF">EC973_000307</name>
</gene>
<dbReference type="PANTHER" id="PTHR12820">
    <property type="entry name" value="VACUOLAR SORTING PROTEIN 53"/>
    <property type="match status" value="1"/>
</dbReference>
<dbReference type="InterPro" id="IPR007234">
    <property type="entry name" value="Vps53_N"/>
</dbReference>